<accession>A0ABU7Z714</accession>
<reference evidence="2" key="2">
    <citation type="submission" date="2024-02" db="EMBL/GenBank/DDBJ databases">
        <authorList>
            <person name="Prathaban M."/>
            <person name="Mythili R."/>
            <person name="Sharmila Devi N."/>
            <person name="Sobanaa M."/>
            <person name="Prathiviraj R."/>
            <person name="Selvin J."/>
        </authorList>
    </citation>
    <scope>NUCLEOTIDE SEQUENCE</scope>
    <source>
        <strain evidence="2">MP1014</strain>
    </source>
</reference>
<evidence type="ECO:0000256" key="1">
    <source>
        <dbReference type="SAM" id="Phobius"/>
    </source>
</evidence>
<feature type="transmembrane region" description="Helical" evidence="1">
    <location>
        <begin position="220"/>
        <end position="245"/>
    </location>
</feature>
<feature type="transmembrane region" description="Helical" evidence="1">
    <location>
        <begin position="60"/>
        <end position="79"/>
    </location>
</feature>
<proteinExistence type="predicted"/>
<comment type="caution">
    <text evidence="2">The sequence shown here is derived from an EMBL/GenBank/DDBJ whole genome shotgun (WGS) entry which is preliminary data.</text>
</comment>
<dbReference type="EMBL" id="JBAGLP010000117">
    <property type="protein sequence ID" value="MEG3615300.1"/>
    <property type="molecule type" value="Genomic_DNA"/>
</dbReference>
<dbReference type="Proteomes" id="UP001310387">
    <property type="component" value="Unassembled WGS sequence"/>
</dbReference>
<keyword evidence="1" id="KW-1133">Transmembrane helix</keyword>
<reference evidence="2" key="1">
    <citation type="journal article" date="2024" name="Antonie Van Leeuwenhoek">
        <title>Isoptericola haloaureus sp. nov., a dimorphic actinobacterium isolated from mangrove sediments of southeast India, implicating biosaline agricultural significance through nitrogen fixation and salt tolerance genes.</title>
        <authorList>
            <person name="Prathaban M."/>
            <person name="Prathiviraj R."/>
            <person name="Ravichandran M."/>
            <person name="Natarajan S.D."/>
            <person name="Sobanaa M."/>
            <person name="Hari Krishna Kumar S."/>
            <person name="Chandrasekar V."/>
            <person name="Selvin J."/>
        </authorList>
    </citation>
    <scope>NUCLEOTIDE SEQUENCE</scope>
    <source>
        <strain evidence="2">MP1014</strain>
    </source>
</reference>
<organism evidence="2 3">
    <name type="scientific">Isoptericola haloaureus</name>
    <dbReference type="NCBI Taxonomy" id="1542902"/>
    <lineage>
        <taxon>Bacteria</taxon>
        <taxon>Bacillati</taxon>
        <taxon>Actinomycetota</taxon>
        <taxon>Actinomycetes</taxon>
        <taxon>Micrococcales</taxon>
        <taxon>Promicromonosporaceae</taxon>
        <taxon>Isoptericola</taxon>
    </lineage>
</organism>
<protein>
    <submittedName>
        <fullName evidence="2">Uncharacterized protein</fullName>
    </submittedName>
</protein>
<feature type="transmembrane region" description="Helical" evidence="1">
    <location>
        <begin position="123"/>
        <end position="145"/>
    </location>
</feature>
<sequence>MTGSAPPQPLSPTRGFLLGAGAAVVGLLPWIMAGWQPSWPTYPNKPDLFVHTFLPFSPDLLALMLGVVVLPGAIVGVALRPRTAAIPGRVDAAATAGLVLVIAGAALQSVAVTAPRLRPETSGLLDVAVGLTAVAVALAISVLVSRVLARRTVPAATVAAAAGAAAAGYWLESVLRIPWGWGLQLPDEVIVTLALITQIIPAILLGAALAWCGWTPRRRIWAWTVALLIFWVGQAVLDAATYWFVTARSMGSSSPAQYAGVALDGLVWSLPYAVAAVLVGIVGRLVLPRLQRYREKDATAPTA</sequence>
<keyword evidence="1" id="KW-0812">Transmembrane</keyword>
<evidence type="ECO:0000313" key="3">
    <source>
        <dbReference type="Proteomes" id="UP001310387"/>
    </source>
</evidence>
<feature type="transmembrane region" description="Helical" evidence="1">
    <location>
        <begin position="191"/>
        <end position="213"/>
    </location>
</feature>
<feature type="transmembrane region" description="Helical" evidence="1">
    <location>
        <begin position="265"/>
        <end position="287"/>
    </location>
</feature>
<keyword evidence="1" id="KW-0472">Membrane</keyword>
<evidence type="ECO:0000313" key="2">
    <source>
        <dbReference type="EMBL" id="MEG3615300.1"/>
    </source>
</evidence>
<keyword evidence="3" id="KW-1185">Reference proteome</keyword>
<name>A0ABU7Z714_9MICO</name>
<feature type="transmembrane region" description="Helical" evidence="1">
    <location>
        <begin position="91"/>
        <end position="111"/>
    </location>
</feature>
<gene>
    <name evidence="2" type="ORF">V5O49_09230</name>
</gene>
<feature type="transmembrane region" description="Helical" evidence="1">
    <location>
        <begin position="152"/>
        <end position="171"/>
    </location>
</feature>
<feature type="transmembrane region" description="Helical" evidence="1">
    <location>
        <begin position="16"/>
        <end position="35"/>
    </location>
</feature>
<dbReference type="RefSeq" id="WP_332901967.1">
    <property type="nucleotide sequence ID" value="NZ_JBAGLP010000117.1"/>
</dbReference>